<evidence type="ECO:0000313" key="2">
    <source>
        <dbReference type="Proteomes" id="UP001305702"/>
    </source>
</evidence>
<protein>
    <submittedName>
        <fullName evidence="1">DUF1885 family protein</fullName>
    </submittedName>
</protein>
<dbReference type="AlphaFoldDB" id="A0AA96LGE2"/>
<name>A0AA96LGE2_9BACL</name>
<dbReference type="Gene3D" id="3.30.310.120">
    <property type="entry name" value="Rbstp2229 like protein"/>
    <property type="match status" value="1"/>
</dbReference>
<keyword evidence="2" id="KW-1185">Reference proteome</keyword>
<dbReference type="EMBL" id="CP130318">
    <property type="protein sequence ID" value="WNQ13569.1"/>
    <property type="molecule type" value="Genomic_DNA"/>
</dbReference>
<dbReference type="KEGG" id="paun:MJA45_11310"/>
<organism evidence="1 2">
    <name type="scientific">Paenibacillus aurantius</name>
    <dbReference type="NCBI Taxonomy" id="2918900"/>
    <lineage>
        <taxon>Bacteria</taxon>
        <taxon>Bacillati</taxon>
        <taxon>Bacillota</taxon>
        <taxon>Bacilli</taxon>
        <taxon>Bacillales</taxon>
        <taxon>Paenibacillaceae</taxon>
        <taxon>Paenibacillus</taxon>
    </lineage>
</organism>
<evidence type="ECO:0000313" key="1">
    <source>
        <dbReference type="EMBL" id="WNQ13569.1"/>
    </source>
</evidence>
<dbReference type="Proteomes" id="UP001305702">
    <property type="component" value="Chromosome"/>
</dbReference>
<accession>A0AA96LGE2</accession>
<dbReference type="RefSeq" id="WP_315607352.1">
    <property type="nucleotide sequence ID" value="NZ_CP130318.1"/>
</dbReference>
<dbReference type="Pfam" id="PF08968">
    <property type="entry name" value="DUF1885"/>
    <property type="match status" value="1"/>
</dbReference>
<reference evidence="1 2" key="1">
    <citation type="submission" date="2022-02" db="EMBL/GenBank/DDBJ databases">
        <title>Paenibacillus sp. MBLB1776 Whole Genome Shotgun Sequencing.</title>
        <authorList>
            <person name="Hwang C.Y."/>
            <person name="Cho E.-S."/>
            <person name="Seo M.-J."/>
        </authorList>
    </citation>
    <scope>NUCLEOTIDE SEQUENCE [LARGE SCALE GENOMIC DNA]</scope>
    <source>
        <strain evidence="1 2">MBLB1776</strain>
    </source>
</reference>
<gene>
    <name evidence="1" type="ORF">MJA45_11310</name>
</gene>
<proteinExistence type="predicted"/>
<dbReference type="InterPro" id="IPR036294">
    <property type="entry name" value="Rbstp2229-like_sf"/>
</dbReference>
<dbReference type="InterPro" id="IPR015062">
    <property type="entry name" value="DUF1885"/>
</dbReference>
<dbReference type="Gene3D" id="1.20.5.850">
    <property type="entry name" value="Rbstp2229 protein"/>
    <property type="match status" value="1"/>
</dbReference>
<sequence length="140" mass="15801">MSQSAYIQLVEGSAQPTFTLDELKEALVSYKDQLALTGKQLGWDYEDAGFPYSFETKPEGEGKWFYLKGKNSLYKYIVLGVGSRPDGSGTERSFIQVVLPDDSTHGDKAKANELCKHLGKRLKAELHLFNGRIMYFNPRK</sequence>
<dbReference type="SUPFAM" id="SSF111171">
    <property type="entry name" value="Rbstp2229 protein"/>
    <property type="match status" value="1"/>
</dbReference>